<dbReference type="EMBL" id="SRMB01000001">
    <property type="protein sequence ID" value="TGE28884.1"/>
    <property type="molecule type" value="Genomic_DNA"/>
</dbReference>
<feature type="signal peptide" evidence="1">
    <location>
        <begin position="1"/>
        <end position="20"/>
    </location>
</feature>
<proteinExistence type="predicted"/>
<dbReference type="Pfam" id="PF12697">
    <property type="entry name" value="Abhydrolase_6"/>
    <property type="match status" value="1"/>
</dbReference>
<dbReference type="GO" id="GO:0016787">
    <property type="term" value="F:hydrolase activity"/>
    <property type="evidence" value="ECO:0007669"/>
    <property type="project" value="UniProtKB-KW"/>
</dbReference>
<dbReference type="InterPro" id="IPR050266">
    <property type="entry name" value="AB_hydrolase_sf"/>
</dbReference>
<accession>A0A4Z0QGM0</accession>
<evidence type="ECO:0000313" key="3">
    <source>
        <dbReference type="EMBL" id="TGE28884.1"/>
    </source>
</evidence>
<name>A0A4Z0QGM0_9BACT</name>
<dbReference type="InterPro" id="IPR029058">
    <property type="entry name" value="AB_hydrolase_fold"/>
</dbReference>
<sequence>MKRFLLLACLSGLLSLGCAAQPAATNVPEAIRVEVTGKKNGRPLLLVPGYVAPGEVWREIAAELGRRYQCHVVTLAGTGGMAPLTVAPGASYYATYARALAAYVQQHHLQKPVLVAHQTGGMMALRAATDFPELFGGLILLEALPAPFAVHNPRLTPDSLKLPAREQLLSRLVSMAQGTFLQQQQMFISTWATDTLQQRRLLGWAAQADRTTWANIVYESMTTDLRPALPRLQVPVLLLGIWVAGKAVKPDLTHAQVQPLFERQLAGAGAGGEVRLHDTAREFIMLDDPRWTLTNIEQYLAAHPSKR</sequence>
<dbReference type="Gene3D" id="3.40.50.1820">
    <property type="entry name" value="alpha/beta hydrolase"/>
    <property type="match status" value="1"/>
</dbReference>
<protein>
    <submittedName>
        <fullName evidence="3">Alpha/beta hydrolase</fullName>
    </submittedName>
</protein>
<dbReference type="PROSITE" id="PS51257">
    <property type="entry name" value="PROKAR_LIPOPROTEIN"/>
    <property type="match status" value="1"/>
</dbReference>
<dbReference type="InterPro" id="IPR000073">
    <property type="entry name" value="AB_hydrolase_1"/>
</dbReference>
<organism evidence="3 4">
    <name type="scientific">Hymenobacter metallicola</name>
    <dbReference type="NCBI Taxonomy" id="2563114"/>
    <lineage>
        <taxon>Bacteria</taxon>
        <taxon>Pseudomonadati</taxon>
        <taxon>Bacteroidota</taxon>
        <taxon>Cytophagia</taxon>
        <taxon>Cytophagales</taxon>
        <taxon>Hymenobacteraceae</taxon>
        <taxon>Hymenobacter</taxon>
    </lineage>
</organism>
<evidence type="ECO:0000313" key="4">
    <source>
        <dbReference type="Proteomes" id="UP000298471"/>
    </source>
</evidence>
<feature type="chain" id="PRO_5021370144" evidence="1">
    <location>
        <begin position="21"/>
        <end position="307"/>
    </location>
</feature>
<dbReference type="RefSeq" id="WP_135392782.1">
    <property type="nucleotide sequence ID" value="NZ_SRMB01000001.1"/>
</dbReference>
<keyword evidence="3" id="KW-0378">Hydrolase</keyword>
<dbReference type="PANTHER" id="PTHR43798">
    <property type="entry name" value="MONOACYLGLYCEROL LIPASE"/>
    <property type="match status" value="1"/>
</dbReference>
<gene>
    <name evidence="3" type="ORF">E5K02_05325</name>
</gene>
<dbReference type="Proteomes" id="UP000298471">
    <property type="component" value="Unassembled WGS sequence"/>
</dbReference>
<keyword evidence="1" id="KW-0732">Signal</keyword>
<keyword evidence="4" id="KW-1185">Reference proteome</keyword>
<evidence type="ECO:0000256" key="1">
    <source>
        <dbReference type="SAM" id="SignalP"/>
    </source>
</evidence>
<dbReference type="OrthoDB" id="7172093at2"/>
<feature type="domain" description="AB hydrolase-1" evidence="2">
    <location>
        <begin position="44"/>
        <end position="290"/>
    </location>
</feature>
<reference evidence="3 4" key="1">
    <citation type="submission" date="2019-04" db="EMBL/GenBank/DDBJ databases">
        <authorList>
            <person name="Feng G."/>
            <person name="Zhang J."/>
            <person name="Zhu H."/>
        </authorList>
    </citation>
    <scope>NUCLEOTIDE SEQUENCE [LARGE SCALE GENOMIC DNA]</scope>
    <source>
        <strain evidence="3 4">9PBR-1</strain>
    </source>
</reference>
<comment type="caution">
    <text evidence="3">The sequence shown here is derived from an EMBL/GenBank/DDBJ whole genome shotgun (WGS) entry which is preliminary data.</text>
</comment>
<dbReference type="SUPFAM" id="SSF53474">
    <property type="entry name" value="alpha/beta-Hydrolases"/>
    <property type="match status" value="1"/>
</dbReference>
<dbReference type="AlphaFoldDB" id="A0A4Z0QGM0"/>
<evidence type="ECO:0000259" key="2">
    <source>
        <dbReference type="Pfam" id="PF12697"/>
    </source>
</evidence>